<dbReference type="EMBL" id="MRAE01000012">
    <property type="protein sequence ID" value="OOO66785.1"/>
    <property type="molecule type" value="Genomic_DNA"/>
</dbReference>
<dbReference type="AlphaFoldDB" id="A0A1S9I956"/>
<comment type="caution">
    <text evidence="1">The sequence shown here is derived from an EMBL/GenBank/DDBJ whole genome shotgun (WGS) entry which is preliminary data.</text>
</comment>
<accession>A0A1S9I956</accession>
<organism evidence="1 2">
    <name type="scientific">Clostridium tepidum</name>
    <dbReference type="NCBI Taxonomy" id="1962263"/>
    <lineage>
        <taxon>Bacteria</taxon>
        <taxon>Bacillati</taxon>
        <taxon>Bacillota</taxon>
        <taxon>Clostridia</taxon>
        <taxon>Eubacteriales</taxon>
        <taxon>Clostridiaceae</taxon>
        <taxon>Clostridium</taxon>
    </lineage>
</organism>
<dbReference type="RefSeq" id="WP_078054578.1">
    <property type="nucleotide sequence ID" value="NZ_MRAE01000012.1"/>
</dbReference>
<protein>
    <submittedName>
        <fullName evidence="1">Uncharacterized protein</fullName>
    </submittedName>
</protein>
<proteinExistence type="predicted"/>
<reference evidence="1 2" key="1">
    <citation type="submission" date="2016-12" db="EMBL/GenBank/DDBJ databases">
        <title>Clostridium tepidum sp. nov., a close relative of Clostridium sporogenes and Clostridium botulinum Group I.</title>
        <authorList>
            <person name="Dobritsa A.P."/>
            <person name="Kutumbaka K.K."/>
            <person name="Werner K."/>
            <person name="Wiedmann M."/>
            <person name="Asmus A."/>
            <person name="Samadpour M."/>
        </authorList>
    </citation>
    <scope>NUCLEOTIDE SEQUENCE [LARGE SCALE GENOMIC DNA]</scope>
    <source>
        <strain evidence="1 2">IEH 97212</strain>
    </source>
</reference>
<evidence type="ECO:0000313" key="1">
    <source>
        <dbReference type="EMBL" id="OOO66785.1"/>
    </source>
</evidence>
<dbReference type="OrthoDB" id="1888282at2"/>
<sequence length="333" mass="38757">MKLIKVKDGLIEVENFFLTSSFSDFAGESNITRDIKTGKLKLISNNKIERKFNYDEFVIELEKENFNIMSEDDYSMMYLGNNEHTFGIKDEEKAEQNKYWKILRQDDYIQAYSSNNGINYTNIGGIKFDEPITKQGFMKHNNEDFILNNYKVYANPYITIQNFPENTLCELYDLEGNLLKTRKFNSNLECKIYLDSNNMGGYFTFKDMDNNVIYTTTHLQLQYGDVYVCSPYNFEIVYRGNVVTNVNPALLQDLEELITIKNVGDKDYTNIKIGTETNSDDLIELSFDGVNYTDTLTIDSIKQGESKDIFVRIIKNAENHNFSVRDFQLVINE</sequence>
<name>A0A1S9I956_9CLOT</name>
<gene>
    <name evidence="1" type="ORF">BS638_06570</name>
</gene>
<dbReference type="Proteomes" id="UP000190256">
    <property type="component" value="Unassembled WGS sequence"/>
</dbReference>
<evidence type="ECO:0000313" key="2">
    <source>
        <dbReference type="Proteomes" id="UP000190256"/>
    </source>
</evidence>